<proteinExistence type="predicted"/>
<accession>A0A6I4YR07</accession>
<protein>
    <recommendedName>
        <fullName evidence="3">Guanylate cyclase domain-containing protein</fullName>
    </recommendedName>
</protein>
<dbReference type="SUPFAM" id="SSF55073">
    <property type="entry name" value="Nucleotide cyclase"/>
    <property type="match status" value="1"/>
</dbReference>
<comment type="caution">
    <text evidence="1">The sequence shown here is derived from an EMBL/GenBank/DDBJ whole genome shotgun (WGS) entry which is preliminary data.</text>
</comment>
<dbReference type="EMBL" id="WVHK01000032">
    <property type="protein sequence ID" value="MXV20005.1"/>
    <property type="molecule type" value="Genomic_DNA"/>
</dbReference>
<name>A0A6I4YR07_9DEIO</name>
<dbReference type="AlphaFoldDB" id="A0A6I4YR07"/>
<keyword evidence="2" id="KW-1185">Reference proteome</keyword>
<dbReference type="RefSeq" id="WP_160979133.1">
    <property type="nucleotide sequence ID" value="NZ_WVHK01000032.1"/>
</dbReference>
<dbReference type="Proteomes" id="UP000430519">
    <property type="component" value="Unassembled WGS sequence"/>
</dbReference>
<organism evidence="1 2">
    <name type="scientific">Deinococcus xianganensis</name>
    <dbReference type="NCBI Taxonomy" id="1507289"/>
    <lineage>
        <taxon>Bacteria</taxon>
        <taxon>Thermotogati</taxon>
        <taxon>Deinococcota</taxon>
        <taxon>Deinococci</taxon>
        <taxon>Deinococcales</taxon>
        <taxon>Deinococcaceae</taxon>
        <taxon>Deinococcus</taxon>
    </lineage>
</organism>
<evidence type="ECO:0000313" key="2">
    <source>
        <dbReference type="Proteomes" id="UP000430519"/>
    </source>
</evidence>
<gene>
    <name evidence="1" type="ORF">GLX28_10175</name>
</gene>
<reference evidence="1 2" key="1">
    <citation type="submission" date="2019-11" db="EMBL/GenBank/DDBJ databases">
        <title>Genome sequence of Deinococcus xianganensis Y35, AI-2 producing algicidal bacterium, isolated from lake water.</title>
        <authorList>
            <person name="Li Y."/>
        </authorList>
    </citation>
    <scope>NUCLEOTIDE SEQUENCE [LARGE SCALE GENOMIC DNA]</scope>
    <source>
        <strain evidence="1 2">Y35</strain>
    </source>
</reference>
<evidence type="ECO:0008006" key="3">
    <source>
        <dbReference type="Google" id="ProtNLM"/>
    </source>
</evidence>
<sequence>MTTASSVEMTRSYVCYWDILGFTALISRGSIEEQNIILNKIKNAFSKAYQKVNRDNGLWTSRILTDNVVIVIKMTEEDDGESEIGLLLGMISEIQFELALEGYFIRGGIDYDYIYVDEEIIFGPALINAYKMESASLYPRIAFTEAAIEKLRTYHSYYGSPHSNPMRNMILLDNGDGIYFLNYMRGSYLPDMIEDHLSYYEDPKDYVIGPNDFPMIHHHRDVISENIKRYAKQPEVRRKYNWLANYHNKFCEIHGLPGSYGTGNDILSANFFE</sequence>
<dbReference type="InterPro" id="IPR029787">
    <property type="entry name" value="Nucleotide_cyclase"/>
</dbReference>
<evidence type="ECO:0000313" key="1">
    <source>
        <dbReference type="EMBL" id="MXV20005.1"/>
    </source>
</evidence>